<dbReference type="InterPro" id="IPR036724">
    <property type="entry name" value="Cobalamin-bd_sf"/>
</dbReference>
<evidence type="ECO:0000256" key="1">
    <source>
        <dbReference type="ARBA" id="ARBA00001966"/>
    </source>
</evidence>
<feature type="non-terminal residue" evidence="9">
    <location>
        <position position="282"/>
    </location>
</feature>
<dbReference type="GO" id="GO:0051539">
    <property type="term" value="F:4 iron, 4 sulfur cluster binding"/>
    <property type="evidence" value="ECO:0007669"/>
    <property type="project" value="UniProtKB-KW"/>
</dbReference>
<reference evidence="9" key="1">
    <citation type="journal article" date="2014" name="Front. Microbiol.">
        <title>High frequency of phylogenetically diverse reductive dehalogenase-homologous genes in deep subseafloor sedimentary metagenomes.</title>
        <authorList>
            <person name="Kawai M."/>
            <person name="Futagami T."/>
            <person name="Toyoda A."/>
            <person name="Takaki Y."/>
            <person name="Nishi S."/>
            <person name="Hori S."/>
            <person name="Arai W."/>
            <person name="Tsubouchi T."/>
            <person name="Morono Y."/>
            <person name="Uchiyama I."/>
            <person name="Ito T."/>
            <person name="Fujiyama A."/>
            <person name="Inagaki F."/>
            <person name="Takami H."/>
        </authorList>
    </citation>
    <scope>NUCLEOTIDE SEQUENCE</scope>
    <source>
        <strain evidence="9">Expedition CK06-06</strain>
    </source>
</reference>
<evidence type="ECO:0000259" key="8">
    <source>
        <dbReference type="PROSITE" id="PS51918"/>
    </source>
</evidence>
<dbReference type="PANTHER" id="PTHR43409:SF7">
    <property type="entry name" value="BLL1977 PROTEIN"/>
    <property type="match status" value="1"/>
</dbReference>
<dbReference type="Pfam" id="PF04055">
    <property type="entry name" value="Radical_SAM"/>
    <property type="match status" value="1"/>
</dbReference>
<dbReference type="PROSITE" id="PS51332">
    <property type="entry name" value="B12_BINDING"/>
    <property type="match status" value="1"/>
</dbReference>
<evidence type="ECO:0000256" key="5">
    <source>
        <dbReference type="ARBA" id="ARBA00023004"/>
    </source>
</evidence>
<dbReference type="InterPro" id="IPR007197">
    <property type="entry name" value="rSAM"/>
</dbReference>
<name>X0TR04_9ZZZZ</name>
<dbReference type="SUPFAM" id="SSF52242">
    <property type="entry name" value="Cobalamin (vitamin B12)-binding domain"/>
    <property type="match status" value="1"/>
</dbReference>
<feature type="domain" description="B12-binding" evidence="7">
    <location>
        <begin position="1"/>
        <end position="115"/>
    </location>
</feature>
<evidence type="ECO:0000256" key="4">
    <source>
        <dbReference type="ARBA" id="ARBA00022723"/>
    </source>
</evidence>
<dbReference type="InterPro" id="IPR023404">
    <property type="entry name" value="rSAM_horseshoe"/>
</dbReference>
<keyword evidence="3" id="KW-0949">S-adenosyl-L-methionine</keyword>
<keyword evidence="4" id="KW-0479">Metal-binding</keyword>
<comment type="caution">
    <text evidence="9">The sequence shown here is derived from an EMBL/GenBank/DDBJ whole genome shotgun (WGS) entry which is preliminary data.</text>
</comment>
<dbReference type="AlphaFoldDB" id="X0TR04"/>
<feature type="domain" description="Radical SAM core" evidence="8">
    <location>
        <begin position="162"/>
        <end position="282"/>
    </location>
</feature>
<dbReference type="SFLD" id="SFLDS00029">
    <property type="entry name" value="Radical_SAM"/>
    <property type="match status" value="1"/>
</dbReference>
<keyword evidence="6" id="KW-0411">Iron-sulfur</keyword>
<dbReference type="GO" id="GO:0031419">
    <property type="term" value="F:cobalamin binding"/>
    <property type="evidence" value="ECO:0007669"/>
    <property type="project" value="InterPro"/>
</dbReference>
<protein>
    <submittedName>
        <fullName evidence="9">Uncharacterized protein</fullName>
    </submittedName>
</protein>
<accession>X0TR04</accession>
<dbReference type="SFLD" id="SFLDG01123">
    <property type="entry name" value="methyltransferase_(Class_B)"/>
    <property type="match status" value="1"/>
</dbReference>
<dbReference type="Pfam" id="PF02310">
    <property type="entry name" value="B12-binding"/>
    <property type="match status" value="1"/>
</dbReference>
<evidence type="ECO:0000313" key="9">
    <source>
        <dbReference type="EMBL" id="GAF78550.1"/>
    </source>
</evidence>
<dbReference type="CDD" id="cd02068">
    <property type="entry name" value="radical_SAM_B12_BD"/>
    <property type="match status" value="1"/>
</dbReference>
<evidence type="ECO:0000256" key="2">
    <source>
        <dbReference type="ARBA" id="ARBA00022679"/>
    </source>
</evidence>
<evidence type="ECO:0000256" key="6">
    <source>
        <dbReference type="ARBA" id="ARBA00023014"/>
    </source>
</evidence>
<proteinExistence type="predicted"/>
<dbReference type="PANTHER" id="PTHR43409">
    <property type="entry name" value="ANAEROBIC MAGNESIUM-PROTOPORPHYRIN IX MONOMETHYL ESTER CYCLASE-RELATED"/>
    <property type="match status" value="1"/>
</dbReference>
<evidence type="ECO:0000259" key="7">
    <source>
        <dbReference type="PROSITE" id="PS51332"/>
    </source>
</evidence>
<dbReference type="InterPro" id="IPR006158">
    <property type="entry name" value="Cobalamin-bd"/>
</dbReference>
<dbReference type="InterPro" id="IPR058240">
    <property type="entry name" value="rSAM_sf"/>
</dbReference>
<dbReference type="SFLD" id="SFLDG01082">
    <property type="entry name" value="B12-binding_domain_containing"/>
    <property type="match status" value="1"/>
</dbReference>
<comment type="cofactor">
    <cofactor evidence="1">
        <name>[4Fe-4S] cluster</name>
        <dbReference type="ChEBI" id="CHEBI:49883"/>
    </cofactor>
</comment>
<dbReference type="SUPFAM" id="SSF102114">
    <property type="entry name" value="Radical SAM enzymes"/>
    <property type="match status" value="1"/>
</dbReference>
<organism evidence="9">
    <name type="scientific">marine sediment metagenome</name>
    <dbReference type="NCBI Taxonomy" id="412755"/>
    <lineage>
        <taxon>unclassified sequences</taxon>
        <taxon>metagenomes</taxon>
        <taxon>ecological metagenomes</taxon>
    </lineage>
</organism>
<keyword evidence="5" id="KW-0408">Iron</keyword>
<dbReference type="GO" id="GO:0003824">
    <property type="term" value="F:catalytic activity"/>
    <property type="evidence" value="ECO:0007669"/>
    <property type="project" value="InterPro"/>
</dbReference>
<dbReference type="GO" id="GO:0046872">
    <property type="term" value="F:metal ion binding"/>
    <property type="evidence" value="ECO:0007669"/>
    <property type="project" value="UniProtKB-KW"/>
</dbReference>
<dbReference type="InterPro" id="IPR034466">
    <property type="entry name" value="Methyltransferase_Class_B"/>
</dbReference>
<dbReference type="Gene3D" id="3.80.30.20">
    <property type="entry name" value="tm_1862 like domain"/>
    <property type="match status" value="1"/>
</dbReference>
<dbReference type="Gene3D" id="3.40.50.280">
    <property type="entry name" value="Cobalamin-binding domain"/>
    <property type="match status" value="1"/>
</dbReference>
<dbReference type="InterPro" id="IPR051198">
    <property type="entry name" value="BchE-like"/>
</dbReference>
<gene>
    <name evidence="9" type="ORF">S01H1_08715</name>
</gene>
<keyword evidence="2" id="KW-0808">Transferase</keyword>
<evidence type="ECO:0000256" key="3">
    <source>
        <dbReference type="ARBA" id="ARBA00022691"/>
    </source>
</evidence>
<dbReference type="PROSITE" id="PS51918">
    <property type="entry name" value="RADICAL_SAM"/>
    <property type="match status" value="1"/>
</dbReference>
<dbReference type="EMBL" id="BARS01004459">
    <property type="protein sequence ID" value="GAF78550.1"/>
    <property type="molecule type" value="Genomic_DNA"/>
</dbReference>
<sequence length="282" mass="32216">MGYIAQALYDMDCDVKLWDIHAYGHSQNDVAQAIKHLDFDLVGVSAFSTQYAYTKWLARELKKHHPGKIILGGALPTFNPSLILERTDIDICVIGEGDTTIKSVVRDIDHLERVRGIYFRKDGEIVANPPQDYIKDLDSIPFPSYDIFPTDVYFKHIGFFGIPARRTINLVTSRGCPYHCNFCSRTFTGVRLRSIDNIIEEIRLLKERFHIDSVFFCDELVLINQKRAYELCDKIRKLGILWGCQGRVNTVDLDLLKYMKSTGCVYVGYGIESGSQKILDSM</sequence>